<dbReference type="Gene3D" id="3.40.50.300">
    <property type="entry name" value="P-loop containing nucleotide triphosphate hydrolases"/>
    <property type="match status" value="1"/>
</dbReference>
<dbReference type="SUPFAM" id="SSF52540">
    <property type="entry name" value="P-loop containing nucleoside triphosphate hydrolases"/>
    <property type="match status" value="1"/>
</dbReference>
<comment type="caution">
    <text evidence="4">The sequence shown here is derived from an EMBL/GenBank/DDBJ whole genome shotgun (WGS) entry which is preliminary data.</text>
</comment>
<evidence type="ECO:0000313" key="4">
    <source>
        <dbReference type="EMBL" id="GIQ67225.1"/>
    </source>
</evidence>
<keyword evidence="2" id="KW-1133">Transmembrane helix</keyword>
<dbReference type="RefSeq" id="WP_213409834.1">
    <property type="nucleotide sequence ID" value="NZ_BOVK01000001.1"/>
</dbReference>
<accession>A0A8J4H0C9</accession>
<evidence type="ECO:0000256" key="2">
    <source>
        <dbReference type="SAM" id="Phobius"/>
    </source>
</evidence>
<keyword evidence="4" id="KW-0418">Kinase</keyword>
<evidence type="ECO:0000256" key="1">
    <source>
        <dbReference type="SAM" id="MobiDB-lite"/>
    </source>
</evidence>
<dbReference type="GO" id="GO:0016301">
    <property type="term" value="F:kinase activity"/>
    <property type="evidence" value="ECO:0007669"/>
    <property type="project" value="UniProtKB-KW"/>
</dbReference>
<dbReference type="AlphaFoldDB" id="A0A8J4H0C9"/>
<feature type="domain" description="Thymidylate kinase-like" evidence="3">
    <location>
        <begin position="18"/>
        <end position="162"/>
    </location>
</feature>
<reference evidence="4" key="1">
    <citation type="submission" date="2021-04" db="EMBL/GenBank/DDBJ databases">
        <title>Draft genome sequence of Xylanibacillus composti strain K13.</title>
        <authorList>
            <person name="Uke A."/>
            <person name="Chhe C."/>
            <person name="Baramee S."/>
            <person name="Kosugi A."/>
        </authorList>
    </citation>
    <scope>NUCLEOTIDE SEQUENCE</scope>
    <source>
        <strain evidence="4">K13</strain>
    </source>
</reference>
<dbReference type="Proteomes" id="UP000677918">
    <property type="component" value="Unassembled WGS sequence"/>
</dbReference>
<dbReference type="EMBL" id="BOVK01000001">
    <property type="protein sequence ID" value="GIQ67225.1"/>
    <property type="molecule type" value="Genomic_DNA"/>
</dbReference>
<dbReference type="InterPro" id="IPR027417">
    <property type="entry name" value="P-loop_NTPase"/>
</dbReference>
<dbReference type="Pfam" id="PF02223">
    <property type="entry name" value="Thymidylate_kin"/>
    <property type="match status" value="1"/>
</dbReference>
<evidence type="ECO:0000313" key="5">
    <source>
        <dbReference type="Proteomes" id="UP000677918"/>
    </source>
</evidence>
<sequence length="271" mass="31233">MKKDEYFLNKHNGVLIVVEGISGSGKSVGIRTLLNDLHGAGVPVVSYEWNAIPFLRKLTARIDRLGLLGTNMFSVLQWVGFLYDYFTIIRPHLKNRRVIVADRYFYTGLTRDAANGAWRWPGRFICRWLRQPDWLFYCETDAAVCYERIQQRGKPLFHKNKRILRDTSGRNKDFMYLELMHREYADMLKEIAKGTVNVVTIGKLPPSLSDSLVQYIYLKLGKTNVPELETACDERENDDELAEATGNFNEENHLSDRHVRGGTHSIKSMAD</sequence>
<keyword evidence="2" id="KW-0472">Membrane</keyword>
<feature type="region of interest" description="Disordered" evidence="1">
    <location>
        <begin position="248"/>
        <end position="271"/>
    </location>
</feature>
<gene>
    <name evidence="4" type="ORF">XYCOK13_00490</name>
</gene>
<keyword evidence="5" id="KW-1185">Reference proteome</keyword>
<dbReference type="InterPro" id="IPR039430">
    <property type="entry name" value="Thymidylate_kin-like_dom"/>
</dbReference>
<protein>
    <submittedName>
        <fullName evidence="4">Deoxynucleoside kinase</fullName>
    </submittedName>
</protein>
<feature type="transmembrane region" description="Helical" evidence="2">
    <location>
        <begin position="65"/>
        <end position="86"/>
    </location>
</feature>
<name>A0A8J4H0C9_9BACL</name>
<proteinExistence type="predicted"/>
<keyword evidence="2" id="KW-0812">Transmembrane</keyword>
<evidence type="ECO:0000259" key="3">
    <source>
        <dbReference type="Pfam" id="PF02223"/>
    </source>
</evidence>
<keyword evidence="4" id="KW-0808">Transferase</keyword>
<organism evidence="4 5">
    <name type="scientific">Xylanibacillus composti</name>
    <dbReference type="NCBI Taxonomy" id="1572762"/>
    <lineage>
        <taxon>Bacteria</taxon>
        <taxon>Bacillati</taxon>
        <taxon>Bacillota</taxon>
        <taxon>Bacilli</taxon>
        <taxon>Bacillales</taxon>
        <taxon>Paenibacillaceae</taxon>
        <taxon>Xylanibacillus</taxon>
    </lineage>
</organism>
<feature type="compositionally biased region" description="Basic and acidic residues" evidence="1">
    <location>
        <begin position="250"/>
        <end position="259"/>
    </location>
</feature>